<proteinExistence type="predicted"/>
<evidence type="ECO:0000313" key="2">
    <source>
        <dbReference type="Proteomes" id="UP000053144"/>
    </source>
</evidence>
<accession>A0A0L9UZY7</accession>
<organism evidence="1 2">
    <name type="scientific">Phaseolus angularis</name>
    <name type="common">Azuki bean</name>
    <name type="synonym">Vigna angularis</name>
    <dbReference type="NCBI Taxonomy" id="3914"/>
    <lineage>
        <taxon>Eukaryota</taxon>
        <taxon>Viridiplantae</taxon>
        <taxon>Streptophyta</taxon>
        <taxon>Embryophyta</taxon>
        <taxon>Tracheophyta</taxon>
        <taxon>Spermatophyta</taxon>
        <taxon>Magnoliopsida</taxon>
        <taxon>eudicotyledons</taxon>
        <taxon>Gunneridae</taxon>
        <taxon>Pentapetalae</taxon>
        <taxon>rosids</taxon>
        <taxon>fabids</taxon>
        <taxon>Fabales</taxon>
        <taxon>Fabaceae</taxon>
        <taxon>Papilionoideae</taxon>
        <taxon>50 kb inversion clade</taxon>
        <taxon>NPAAA clade</taxon>
        <taxon>indigoferoid/millettioid clade</taxon>
        <taxon>Phaseoleae</taxon>
        <taxon>Vigna</taxon>
    </lineage>
</organism>
<reference evidence="2" key="1">
    <citation type="journal article" date="2015" name="Proc. Natl. Acad. Sci. U.S.A.">
        <title>Genome sequencing of adzuki bean (Vigna angularis) provides insight into high starch and low fat accumulation and domestication.</title>
        <authorList>
            <person name="Yang K."/>
            <person name="Tian Z."/>
            <person name="Chen C."/>
            <person name="Luo L."/>
            <person name="Zhao B."/>
            <person name="Wang Z."/>
            <person name="Yu L."/>
            <person name="Li Y."/>
            <person name="Sun Y."/>
            <person name="Li W."/>
            <person name="Chen Y."/>
            <person name="Li Y."/>
            <person name="Zhang Y."/>
            <person name="Ai D."/>
            <person name="Zhao J."/>
            <person name="Shang C."/>
            <person name="Ma Y."/>
            <person name="Wu B."/>
            <person name="Wang M."/>
            <person name="Gao L."/>
            <person name="Sun D."/>
            <person name="Zhang P."/>
            <person name="Guo F."/>
            <person name="Wang W."/>
            <person name="Li Y."/>
            <person name="Wang J."/>
            <person name="Varshney R.K."/>
            <person name="Wang J."/>
            <person name="Ling H.Q."/>
            <person name="Wan P."/>
        </authorList>
    </citation>
    <scope>NUCLEOTIDE SEQUENCE</scope>
    <source>
        <strain evidence="2">cv. Jingnong 6</strain>
    </source>
</reference>
<dbReference type="Proteomes" id="UP000053144">
    <property type="component" value="Chromosome 7"/>
</dbReference>
<sequence length="71" mass="8077">MNLMYSMHRFCLHKYQNPTLCTSPDEFAAIVQCPGDRPNFDGEVCLCPHPPMMKESMLKKVVVSVKISSMI</sequence>
<dbReference type="Gramene" id="KOM48271">
    <property type="protein sequence ID" value="KOM48271"/>
    <property type="gene ID" value="LR48_Vigan07g197500"/>
</dbReference>
<dbReference type="EMBL" id="CM003377">
    <property type="protein sequence ID" value="KOM48271.1"/>
    <property type="molecule type" value="Genomic_DNA"/>
</dbReference>
<dbReference type="AlphaFoldDB" id="A0A0L9UZY7"/>
<evidence type="ECO:0000313" key="1">
    <source>
        <dbReference type="EMBL" id="KOM48271.1"/>
    </source>
</evidence>
<protein>
    <submittedName>
        <fullName evidence="1">Uncharacterized protein</fullName>
    </submittedName>
</protein>
<gene>
    <name evidence="1" type="ORF">LR48_Vigan07g197500</name>
</gene>
<name>A0A0L9UZY7_PHAAN</name>